<dbReference type="SUPFAM" id="SSF56112">
    <property type="entry name" value="Protein kinase-like (PK-like)"/>
    <property type="match status" value="1"/>
</dbReference>
<evidence type="ECO:0000259" key="2">
    <source>
        <dbReference type="PROSITE" id="PS50011"/>
    </source>
</evidence>
<dbReference type="PANTHER" id="PTHR44329:SF293">
    <property type="entry name" value="MITOGEN-ACTIVATED PROTEIN KINASE KINASE KINASE"/>
    <property type="match status" value="1"/>
</dbReference>
<comment type="caution">
    <text evidence="3">The sequence shown here is derived from an EMBL/GenBank/DDBJ whole genome shotgun (WGS) entry which is preliminary data.</text>
</comment>
<evidence type="ECO:0000313" key="4">
    <source>
        <dbReference type="Proteomes" id="UP001153678"/>
    </source>
</evidence>
<protein>
    <submittedName>
        <fullName evidence="3">16059_t:CDS:1</fullName>
    </submittedName>
</protein>
<proteinExistence type="predicted"/>
<feature type="region of interest" description="Disordered" evidence="1">
    <location>
        <begin position="59"/>
        <end position="80"/>
    </location>
</feature>
<dbReference type="InterPro" id="IPR051681">
    <property type="entry name" value="Ser/Thr_Kinases-Pseudokinases"/>
</dbReference>
<dbReference type="Pfam" id="PF00069">
    <property type="entry name" value="Pkinase"/>
    <property type="match status" value="1"/>
</dbReference>
<gene>
    <name evidence="3" type="ORF">FWILDA_LOCUS11966</name>
</gene>
<dbReference type="EMBL" id="CAMKVN010003622">
    <property type="protein sequence ID" value="CAI2185218.1"/>
    <property type="molecule type" value="Genomic_DNA"/>
</dbReference>
<accession>A0A9W4SYF2</accession>
<evidence type="ECO:0000256" key="1">
    <source>
        <dbReference type="SAM" id="MobiDB-lite"/>
    </source>
</evidence>
<reference evidence="3" key="1">
    <citation type="submission" date="2022-08" db="EMBL/GenBank/DDBJ databases">
        <authorList>
            <person name="Kallberg Y."/>
            <person name="Tangrot J."/>
            <person name="Rosling A."/>
        </authorList>
    </citation>
    <scope>NUCLEOTIDE SEQUENCE</scope>
    <source>
        <strain evidence="3">Wild A</strain>
    </source>
</reference>
<organism evidence="3 4">
    <name type="scientific">Funneliformis geosporum</name>
    <dbReference type="NCBI Taxonomy" id="1117311"/>
    <lineage>
        <taxon>Eukaryota</taxon>
        <taxon>Fungi</taxon>
        <taxon>Fungi incertae sedis</taxon>
        <taxon>Mucoromycota</taxon>
        <taxon>Glomeromycotina</taxon>
        <taxon>Glomeromycetes</taxon>
        <taxon>Glomerales</taxon>
        <taxon>Glomeraceae</taxon>
        <taxon>Funneliformis</taxon>
    </lineage>
</organism>
<dbReference type="OrthoDB" id="339325at2759"/>
<dbReference type="Proteomes" id="UP001153678">
    <property type="component" value="Unassembled WGS sequence"/>
</dbReference>
<dbReference type="InterPro" id="IPR000719">
    <property type="entry name" value="Prot_kinase_dom"/>
</dbReference>
<dbReference type="AlphaFoldDB" id="A0A9W4SYF2"/>
<dbReference type="PROSITE" id="PS50011">
    <property type="entry name" value="PROTEIN_KINASE_DOM"/>
    <property type="match status" value="1"/>
</dbReference>
<evidence type="ECO:0000313" key="3">
    <source>
        <dbReference type="EMBL" id="CAI2185218.1"/>
    </source>
</evidence>
<feature type="domain" description="Protein kinase" evidence="2">
    <location>
        <begin position="5"/>
        <end position="332"/>
    </location>
</feature>
<feature type="non-terminal residue" evidence="3">
    <location>
        <position position="332"/>
    </location>
</feature>
<sequence length="332" mass="38150">EEYYLSLAIEILGGLREKIIPSTPEDYVSIYTDCWDNEPDNHPSMNQVVDELYAIKTESDEYDNESDKSHSELDNENNSNELNYFDLDNGAIYGAIVNKKSRENSIPHTPKDYEILYQKCWEQEPKDRPSIIEVLEEISIMNFEDKSVKDQITKELCLVMEYADGSNLQCYLKNKFKVLSWNNKKNLAFQIADGLNYLHNENVLHRDLHSKNIVIHNDNAKITDFGISKIENNPTRHLGPCGSSAYMEPQILKDHKFIYIKASDIYSYGVLMWEISSGYSPFKGLDNLAIQFAIAFHEDHFAETSNNSNPNSGSQIDNAQIDTYKDLSVPYN</sequence>
<dbReference type="PANTHER" id="PTHR44329">
    <property type="entry name" value="SERINE/THREONINE-PROTEIN KINASE TNNI3K-RELATED"/>
    <property type="match status" value="1"/>
</dbReference>
<dbReference type="Gene3D" id="1.10.510.10">
    <property type="entry name" value="Transferase(Phosphotransferase) domain 1"/>
    <property type="match status" value="3"/>
</dbReference>
<dbReference type="InterPro" id="IPR011009">
    <property type="entry name" value="Kinase-like_dom_sf"/>
</dbReference>
<keyword evidence="4" id="KW-1185">Reference proteome</keyword>
<name>A0A9W4SYF2_9GLOM</name>
<dbReference type="GO" id="GO:0005524">
    <property type="term" value="F:ATP binding"/>
    <property type="evidence" value="ECO:0007669"/>
    <property type="project" value="InterPro"/>
</dbReference>
<dbReference type="GO" id="GO:0004674">
    <property type="term" value="F:protein serine/threonine kinase activity"/>
    <property type="evidence" value="ECO:0007669"/>
    <property type="project" value="TreeGrafter"/>
</dbReference>